<accession>A0A1Y2A265</accession>
<dbReference type="Proteomes" id="UP000193144">
    <property type="component" value="Unassembled WGS sequence"/>
</dbReference>
<name>A0A1Y2A265_9PLEO</name>
<dbReference type="InterPro" id="IPR000868">
    <property type="entry name" value="Isochorismatase-like_dom"/>
</dbReference>
<dbReference type="PANTHER" id="PTHR43540:SF15">
    <property type="entry name" value="BLR5631 PROTEIN"/>
    <property type="match status" value="1"/>
</dbReference>
<evidence type="ECO:0000259" key="3">
    <source>
        <dbReference type="Pfam" id="PF00857"/>
    </source>
</evidence>
<dbReference type="PANTHER" id="PTHR43540">
    <property type="entry name" value="PEROXYUREIDOACRYLATE/UREIDOACRYLATE AMIDOHYDROLASE-RELATED"/>
    <property type="match status" value="1"/>
</dbReference>
<sequence length="202" mass="21701">MVQSGPQSFRTLLGIPDSTASPTDSALIIIDAQNEYKSGKLKVTNAEASAKVIADLLYKYREVDGKIVHVLHKMPGGATVFTPGTELAEQMQGSDASTQENEPTIWKMHPGSFAGTDLDEKLKAWGIKKIVLVGYMAHVCISTTAREAAQLGYEVVLVEDAIGDRDIPGLSGVTLNGDEVTRMALVELADVFGTVVHSRMVK</sequence>
<dbReference type="Gene3D" id="3.40.50.850">
    <property type="entry name" value="Isochorismatase-like"/>
    <property type="match status" value="1"/>
</dbReference>
<dbReference type="OrthoDB" id="245563at2759"/>
<organism evidence="4 5">
    <name type="scientific">Clohesyomyces aquaticus</name>
    <dbReference type="NCBI Taxonomy" id="1231657"/>
    <lineage>
        <taxon>Eukaryota</taxon>
        <taxon>Fungi</taxon>
        <taxon>Dikarya</taxon>
        <taxon>Ascomycota</taxon>
        <taxon>Pezizomycotina</taxon>
        <taxon>Dothideomycetes</taxon>
        <taxon>Pleosporomycetidae</taxon>
        <taxon>Pleosporales</taxon>
        <taxon>Lindgomycetaceae</taxon>
        <taxon>Clohesyomyces</taxon>
    </lineage>
</organism>
<proteinExistence type="inferred from homology"/>
<feature type="domain" description="Isochorismatase-like" evidence="3">
    <location>
        <begin position="25"/>
        <end position="196"/>
    </location>
</feature>
<keyword evidence="5" id="KW-1185">Reference proteome</keyword>
<evidence type="ECO:0000313" key="5">
    <source>
        <dbReference type="Proteomes" id="UP000193144"/>
    </source>
</evidence>
<dbReference type="SUPFAM" id="SSF52499">
    <property type="entry name" value="Isochorismatase-like hydrolases"/>
    <property type="match status" value="1"/>
</dbReference>
<protein>
    <submittedName>
        <fullName evidence="4">Isochorismatase-like protein</fullName>
    </submittedName>
</protein>
<comment type="caution">
    <text evidence="4">The sequence shown here is derived from an EMBL/GenBank/DDBJ whole genome shotgun (WGS) entry which is preliminary data.</text>
</comment>
<evidence type="ECO:0000313" key="4">
    <source>
        <dbReference type="EMBL" id="ORY16397.1"/>
    </source>
</evidence>
<evidence type="ECO:0000256" key="2">
    <source>
        <dbReference type="ARBA" id="ARBA00022801"/>
    </source>
</evidence>
<reference evidence="4 5" key="1">
    <citation type="submission" date="2016-07" db="EMBL/GenBank/DDBJ databases">
        <title>Pervasive Adenine N6-methylation of Active Genes in Fungi.</title>
        <authorList>
            <consortium name="DOE Joint Genome Institute"/>
            <person name="Mondo S.J."/>
            <person name="Dannebaum R.O."/>
            <person name="Kuo R.C."/>
            <person name="Labutti K."/>
            <person name="Haridas S."/>
            <person name="Kuo A."/>
            <person name="Salamov A."/>
            <person name="Ahrendt S.R."/>
            <person name="Lipzen A."/>
            <person name="Sullivan W."/>
            <person name="Andreopoulos W.B."/>
            <person name="Clum A."/>
            <person name="Lindquist E."/>
            <person name="Daum C."/>
            <person name="Ramamoorthy G.K."/>
            <person name="Gryganskyi A."/>
            <person name="Culley D."/>
            <person name="Magnuson J.K."/>
            <person name="James T.Y."/>
            <person name="O'Malley M.A."/>
            <person name="Stajich J.E."/>
            <person name="Spatafora J.W."/>
            <person name="Visel A."/>
            <person name="Grigoriev I.V."/>
        </authorList>
    </citation>
    <scope>NUCLEOTIDE SEQUENCE [LARGE SCALE GENOMIC DNA]</scope>
    <source>
        <strain evidence="4 5">CBS 115471</strain>
    </source>
</reference>
<dbReference type="GO" id="GO:0016787">
    <property type="term" value="F:hydrolase activity"/>
    <property type="evidence" value="ECO:0007669"/>
    <property type="project" value="UniProtKB-KW"/>
</dbReference>
<dbReference type="Pfam" id="PF00857">
    <property type="entry name" value="Isochorismatase"/>
    <property type="match status" value="1"/>
</dbReference>
<gene>
    <name evidence="4" type="ORF">BCR34DRAFT_476322</name>
</gene>
<keyword evidence="2" id="KW-0378">Hydrolase</keyword>
<dbReference type="STRING" id="1231657.A0A1Y2A265"/>
<comment type="similarity">
    <text evidence="1">Belongs to the isochorismatase family.</text>
</comment>
<dbReference type="EMBL" id="MCFA01000018">
    <property type="protein sequence ID" value="ORY16397.1"/>
    <property type="molecule type" value="Genomic_DNA"/>
</dbReference>
<dbReference type="InterPro" id="IPR036380">
    <property type="entry name" value="Isochorismatase-like_sf"/>
</dbReference>
<dbReference type="AlphaFoldDB" id="A0A1Y2A265"/>
<evidence type="ECO:0000256" key="1">
    <source>
        <dbReference type="ARBA" id="ARBA00006336"/>
    </source>
</evidence>
<dbReference type="InterPro" id="IPR050272">
    <property type="entry name" value="Isochorismatase-like_hydrls"/>
</dbReference>